<protein>
    <recommendedName>
        <fullName evidence="3">Phage integrase family protein</fullName>
    </recommendedName>
</protein>
<name>A0A1H1QC14_9CELL</name>
<dbReference type="AlphaFoldDB" id="A0A1H1QC14"/>
<sequence>MQQSLLTPIQVERLAAHAHGHSDAVMFLAYSGLRNSEWFRLKVKLVSIKYGTVKTAPVLDAARSKFEGRTC</sequence>
<accession>A0A1H1QC14</accession>
<dbReference type="EMBL" id="LT629776">
    <property type="protein sequence ID" value="SDS21081.1"/>
    <property type="molecule type" value="Genomic_DNA"/>
</dbReference>
<keyword evidence="2" id="KW-1185">Reference proteome</keyword>
<dbReference type="Proteomes" id="UP000185663">
    <property type="component" value="Chromosome I"/>
</dbReference>
<dbReference type="RefSeq" id="WP_157270324.1">
    <property type="nucleotide sequence ID" value="NZ_LT629776.1"/>
</dbReference>
<organism evidence="1 2">
    <name type="scientific">Paraoerskovia marina</name>
    <dbReference type="NCBI Taxonomy" id="545619"/>
    <lineage>
        <taxon>Bacteria</taxon>
        <taxon>Bacillati</taxon>
        <taxon>Actinomycetota</taxon>
        <taxon>Actinomycetes</taxon>
        <taxon>Micrococcales</taxon>
        <taxon>Cellulomonadaceae</taxon>
        <taxon>Paraoerskovia</taxon>
    </lineage>
</organism>
<dbReference type="STRING" id="545619.SAMN04489860_1045"/>
<evidence type="ECO:0000313" key="2">
    <source>
        <dbReference type="Proteomes" id="UP000185663"/>
    </source>
</evidence>
<gene>
    <name evidence="1" type="ORF">SAMN04489860_1045</name>
</gene>
<reference evidence="2" key="1">
    <citation type="submission" date="2016-10" db="EMBL/GenBank/DDBJ databases">
        <authorList>
            <person name="Varghese N."/>
            <person name="Submissions S."/>
        </authorList>
    </citation>
    <scope>NUCLEOTIDE SEQUENCE [LARGE SCALE GENOMIC DNA]</scope>
    <source>
        <strain evidence="2">DSM 22126</strain>
    </source>
</reference>
<evidence type="ECO:0000313" key="1">
    <source>
        <dbReference type="EMBL" id="SDS21081.1"/>
    </source>
</evidence>
<evidence type="ECO:0008006" key="3">
    <source>
        <dbReference type="Google" id="ProtNLM"/>
    </source>
</evidence>
<proteinExistence type="predicted"/>